<dbReference type="GO" id="GO:0005634">
    <property type="term" value="C:nucleus"/>
    <property type="evidence" value="ECO:0007669"/>
    <property type="project" value="UniProtKB-SubCell"/>
</dbReference>
<feature type="domain" description="MADF" evidence="2">
    <location>
        <begin position="7"/>
        <end position="110"/>
    </location>
</feature>
<proteinExistence type="predicted"/>
<dbReference type="OMA" id="QDENEHF"/>
<evidence type="ECO:0000256" key="1">
    <source>
        <dbReference type="PROSITE-ProRule" id="PRU00371"/>
    </source>
</evidence>
<dbReference type="EMBL" id="LR899012">
    <property type="protein sequence ID" value="CAD7088669.1"/>
    <property type="molecule type" value="Genomic_DNA"/>
</dbReference>
<dbReference type="Proteomes" id="UP000594454">
    <property type="component" value="Chromosome 4"/>
</dbReference>
<sequence length="273" mass="31682">MRIDEAKLIEEVKKRRPLWDPRLKSYQSRELKWKLWNEVAESLDISRDAAQKKFKNMKDIFRRELKRNAAKAKQRADSINSTNSEMDSASSTSSKWRLFDDMVFLKDCLDVRSPRVQKVPIEESSTDLDNFDSELSDSLTDSFATLDDINNDLFSAQNQTTVPILNYPPKRKSSMHSTPECKKFKSIDLESLAQILNAETEKNYQDDDYSFLISFYPYIKRMPELSKLQFRVRMQELLYNTMAEIEAANSLNNALQVQISYASPGDVSDKTIN</sequence>
<comment type="subcellular location">
    <subcellularLocation>
        <location evidence="1">Nucleus</location>
    </subcellularLocation>
</comment>
<dbReference type="AlphaFoldDB" id="A0A7R8UX23"/>
<dbReference type="InParanoid" id="A0A7R8UX23"/>
<dbReference type="GO" id="GO:0006357">
    <property type="term" value="P:regulation of transcription by RNA polymerase II"/>
    <property type="evidence" value="ECO:0007669"/>
    <property type="project" value="TreeGrafter"/>
</dbReference>
<dbReference type="InterPro" id="IPR004210">
    <property type="entry name" value="BESS_motif"/>
</dbReference>
<evidence type="ECO:0008006" key="6">
    <source>
        <dbReference type="Google" id="ProtNLM"/>
    </source>
</evidence>
<evidence type="ECO:0000259" key="3">
    <source>
        <dbReference type="PROSITE" id="PS51031"/>
    </source>
</evidence>
<name>A0A7R8UX23_HERIL</name>
<organism evidence="4 5">
    <name type="scientific">Hermetia illucens</name>
    <name type="common">Black soldier fly</name>
    <dbReference type="NCBI Taxonomy" id="343691"/>
    <lineage>
        <taxon>Eukaryota</taxon>
        <taxon>Metazoa</taxon>
        <taxon>Ecdysozoa</taxon>
        <taxon>Arthropoda</taxon>
        <taxon>Hexapoda</taxon>
        <taxon>Insecta</taxon>
        <taxon>Pterygota</taxon>
        <taxon>Neoptera</taxon>
        <taxon>Endopterygota</taxon>
        <taxon>Diptera</taxon>
        <taxon>Brachycera</taxon>
        <taxon>Stratiomyomorpha</taxon>
        <taxon>Stratiomyidae</taxon>
        <taxon>Hermetiinae</taxon>
        <taxon>Hermetia</taxon>
    </lineage>
</organism>
<dbReference type="GO" id="GO:0005667">
    <property type="term" value="C:transcription regulator complex"/>
    <property type="evidence" value="ECO:0007669"/>
    <property type="project" value="TreeGrafter"/>
</dbReference>
<dbReference type="OrthoDB" id="6159213at2759"/>
<feature type="domain" description="BESS" evidence="3">
    <location>
        <begin position="205"/>
        <end position="244"/>
    </location>
</feature>
<dbReference type="PROSITE" id="PS51029">
    <property type="entry name" value="MADF"/>
    <property type="match status" value="1"/>
</dbReference>
<dbReference type="FunCoup" id="A0A7R8UX23">
    <property type="interactions" value="2"/>
</dbReference>
<dbReference type="PANTHER" id="PTHR12243:SF67">
    <property type="entry name" value="COREPRESSOR OF PANGOLIN, ISOFORM A-RELATED"/>
    <property type="match status" value="1"/>
</dbReference>
<evidence type="ECO:0000313" key="5">
    <source>
        <dbReference type="Proteomes" id="UP000594454"/>
    </source>
</evidence>
<dbReference type="GO" id="GO:0003677">
    <property type="term" value="F:DNA binding"/>
    <property type="evidence" value="ECO:0007669"/>
    <property type="project" value="InterPro"/>
</dbReference>
<dbReference type="PROSITE" id="PS51031">
    <property type="entry name" value="BESS"/>
    <property type="match status" value="1"/>
</dbReference>
<keyword evidence="1" id="KW-0539">Nucleus</keyword>
<dbReference type="PANTHER" id="PTHR12243">
    <property type="entry name" value="MADF DOMAIN TRANSCRIPTION FACTOR"/>
    <property type="match status" value="1"/>
</dbReference>
<keyword evidence="5" id="KW-1185">Reference proteome</keyword>
<protein>
    <recommendedName>
        <fullName evidence="6">MADF domain-containing protein</fullName>
    </recommendedName>
</protein>
<dbReference type="InterPro" id="IPR006578">
    <property type="entry name" value="MADF-dom"/>
</dbReference>
<dbReference type="Pfam" id="PF10545">
    <property type="entry name" value="MADF_DNA_bdg"/>
    <property type="match status" value="1"/>
</dbReference>
<accession>A0A7R8UX23</accession>
<dbReference type="SMART" id="SM00595">
    <property type="entry name" value="MADF"/>
    <property type="match status" value="1"/>
</dbReference>
<gene>
    <name evidence="4" type="ORF">HERILL_LOCUS11272</name>
</gene>
<dbReference type="InterPro" id="IPR039353">
    <property type="entry name" value="TF_Adf1"/>
</dbReference>
<evidence type="ECO:0000313" key="4">
    <source>
        <dbReference type="EMBL" id="CAD7088669.1"/>
    </source>
</evidence>
<dbReference type="Pfam" id="PF02944">
    <property type="entry name" value="BESS"/>
    <property type="match status" value="1"/>
</dbReference>
<evidence type="ECO:0000259" key="2">
    <source>
        <dbReference type="PROSITE" id="PS51029"/>
    </source>
</evidence>
<reference evidence="4 5" key="1">
    <citation type="submission" date="2020-11" db="EMBL/GenBank/DDBJ databases">
        <authorList>
            <person name="Wallbank WR R."/>
            <person name="Pardo Diaz C."/>
            <person name="Kozak K."/>
            <person name="Martin S."/>
            <person name="Jiggins C."/>
            <person name="Moest M."/>
            <person name="Warren A I."/>
            <person name="Generalovic N T."/>
            <person name="Byers J.R.P. K."/>
            <person name="Montejo-Kovacevich G."/>
            <person name="Yen C E."/>
        </authorList>
    </citation>
    <scope>NUCLEOTIDE SEQUENCE [LARGE SCALE GENOMIC DNA]</scope>
</reference>